<dbReference type="PROSITE" id="PS51688">
    <property type="entry name" value="ICA"/>
    <property type="match status" value="1"/>
</dbReference>
<dbReference type="GO" id="GO:0043565">
    <property type="term" value="F:sequence-specific DNA binding"/>
    <property type="evidence" value="ECO:0007669"/>
    <property type="project" value="TreeGrafter"/>
</dbReference>
<accession>A0A450VVB5</accession>
<dbReference type="EMBL" id="CAADFK010000004">
    <property type="protein sequence ID" value="VFK08717.1"/>
    <property type="molecule type" value="Genomic_DNA"/>
</dbReference>
<dbReference type="GO" id="GO:0003700">
    <property type="term" value="F:DNA-binding transcription factor activity"/>
    <property type="evidence" value="ECO:0007669"/>
    <property type="project" value="TreeGrafter"/>
</dbReference>
<dbReference type="InterPro" id="IPR030392">
    <property type="entry name" value="S74_ICA"/>
</dbReference>
<dbReference type="AlphaFoldDB" id="A0A450VVB5"/>
<dbReference type="PANTHER" id="PTHR13029:SF18">
    <property type="entry name" value="MYELIN REGULATORY FACTOR HOMOLOG 1"/>
    <property type="match status" value="1"/>
</dbReference>
<evidence type="ECO:0000256" key="1">
    <source>
        <dbReference type="SAM" id="Coils"/>
    </source>
</evidence>
<dbReference type="GO" id="GO:0016540">
    <property type="term" value="P:protein autoprocessing"/>
    <property type="evidence" value="ECO:0007669"/>
    <property type="project" value="TreeGrafter"/>
</dbReference>
<dbReference type="Pfam" id="PF13884">
    <property type="entry name" value="Peptidase_S74"/>
    <property type="match status" value="1"/>
</dbReference>
<name>A0A450VVB5_9GAMM</name>
<evidence type="ECO:0000313" key="3">
    <source>
        <dbReference type="EMBL" id="VFK08717.1"/>
    </source>
</evidence>
<dbReference type="InterPro" id="IPR051577">
    <property type="entry name" value="MRF-like"/>
</dbReference>
<evidence type="ECO:0000259" key="2">
    <source>
        <dbReference type="PROSITE" id="PS51688"/>
    </source>
</evidence>
<proteinExistence type="predicted"/>
<organism evidence="3">
    <name type="scientific">Candidatus Kentrum sp. LPFa</name>
    <dbReference type="NCBI Taxonomy" id="2126335"/>
    <lineage>
        <taxon>Bacteria</taxon>
        <taxon>Pseudomonadati</taxon>
        <taxon>Pseudomonadota</taxon>
        <taxon>Gammaproteobacteria</taxon>
        <taxon>Candidatus Kentrum</taxon>
    </lineage>
</organism>
<dbReference type="GO" id="GO:0045893">
    <property type="term" value="P:positive regulation of DNA-templated transcription"/>
    <property type="evidence" value="ECO:0007669"/>
    <property type="project" value="TreeGrafter"/>
</dbReference>
<protein>
    <submittedName>
        <fullName evidence="3">Chaperone of endosialidase</fullName>
    </submittedName>
</protein>
<feature type="domain" description="Peptidase S74" evidence="2">
    <location>
        <begin position="343"/>
        <end position="514"/>
    </location>
</feature>
<reference evidence="3" key="1">
    <citation type="submission" date="2019-02" db="EMBL/GenBank/DDBJ databases">
        <authorList>
            <person name="Gruber-Vodicka R. H."/>
            <person name="Seah K. B. B."/>
        </authorList>
    </citation>
    <scope>NUCLEOTIDE SEQUENCE</scope>
    <source>
        <strain evidence="3">BECK_S313</strain>
    </source>
</reference>
<dbReference type="PANTHER" id="PTHR13029">
    <property type="match status" value="1"/>
</dbReference>
<feature type="coiled-coil region" evidence="1">
    <location>
        <begin position="500"/>
        <end position="527"/>
    </location>
</feature>
<sequence>MNITTQDRTALKAYFVSNSIPTQRNFADLIDGMLNLKEDGLAKPAGSPLSIEASGDGDTSQKRAINFYNSFGNNDPDWILSLKPRSDPGVPTSGREGFSIGTSAGHSRLFIDKTSGNVGIGAVSPGVKLEVNGDIRSGNALISDNPLGDAYAAFSHKDQGASTGYALMQHESGDTYLNAATGKYISFRTGNADKMRLLSNGNFGIGTKAPVAKLQVVGGAIMPSAGNNSTSGIMFPENAGGGSGDKGWIRYYARSGESMTLELGTANDADDHIALVPSGNVGIGTNNPTKAKLVINGSAHNTFSSGYYYMSRTTCKSGSTGTQRNYSIWASNWIACQEFNAYSDARIKNVIGISDAARDLDTMNRLQVTDYTYIDVVQNGDQPHKKLIAQEVRSVYPSAIHASADFVPNIYAMSEAIAHDSDKTLAITLKKDHGLAIGDTVRLMDGEEIRDLEVLDVPHGKRFMVESDTAPEKVFVYGSLVDDFLTIDYDAIAMLNVSATQELARRCQDQEARIEKLEGEVAWLKKAQ</sequence>
<gene>
    <name evidence="3" type="ORF">BECKLPF1236B_GA0070989_10048</name>
</gene>
<keyword evidence="1" id="KW-0175">Coiled coil</keyword>